<gene>
    <name evidence="1" type="ORF">PanWU01x14_045350</name>
</gene>
<dbReference type="SUPFAM" id="SSF52058">
    <property type="entry name" value="L domain-like"/>
    <property type="match status" value="1"/>
</dbReference>
<protein>
    <submittedName>
        <fullName evidence="1">LRR domain containing protein</fullName>
    </submittedName>
</protein>
<dbReference type="OrthoDB" id="1166699at2759"/>
<accession>A0A2P5DPG8</accession>
<dbReference type="InterPro" id="IPR032675">
    <property type="entry name" value="LRR_dom_sf"/>
</dbReference>
<comment type="caution">
    <text evidence="1">The sequence shown here is derived from an EMBL/GenBank/DDBJ whole genome shotgun (WGS) entry which is preliminary data.</text>
</comment>
<dbReference type="Proteomes" id="UP000237105">
    <property type="component" value="Unassembled WGS sequence"/>
</dbReference>
<proteinExistence type="predicted"/>
<sequence length="71" mass="7866">MAPIYRKSLSASNKLSNLKHLDVMGCKKLLFLPERPVSLQYLDASGCTSLKTISTGMKALAKGFWDDFDIT</sequence>
<reference evidence="2" key="1">
    <citation type="submission" date="2016-06" db="EMBL/GenBank/DDBJ databases">
        <title>Parallel loss of symbiosis genes in relatives of nitrogen-fixing non-legume Parasponia.</title>
        <authorList>
            <person name="Van Velzen R."/>
            <person name="Holmer R."/>
            <person name="Bu F."/>
            <person name="Rutten L."/>
            <person name="Van Zeijl A."/>
            <person name="Liu W."/>
            <person name="Santuari L."/>
            <person name="Cao Q."/>
            <person name="Sharma T."/>
            <person name="Shen D."/>
            <person name="Roswanjaya Y."/>
            <person name="Wardhani T."/>
            <person name="Kalhor M.S."/>
            <person name="Jansen J."/>
            <person name="Van den Hoogen J."/>
            <person name="Gungor B."/>
            <person name="Hartog M."/>
            <person name="Hontelez J."/>
            <person name="Verver J."/>
            <person name="Yang W.-C."/>
            <person name="Schijlen E."/>
            <person name="Repin R."/>
            <person name="Schilthuizen M."/>
            <person name="Schranz E."/>
            <person name="Heidstra R."/>
            <person name="Miyata K."/>
            <person name="Fedorova E."/>
            <person name="Kohlen W."/>
            <person name="Bisseling T."/>
            <person name="Smit S."/>
            <person name="Geurts R."/>
        </authorList>
    </citation>
    <scope>NUCLEOTIDE SEQUENCE [LARGE SCALE GENOMIC DNA]</scope>
    <source>
        <strain evidence="2">cv. WU1-14</strain>
    </source>
</reference>
<organism evidence="1 2">
    <name type="scientific">Parasponia andersonii</name>
    <name type="common">Sponia andersonii</name>
    <dbReference type="NCBI Taxonomy" id="3476"/>
    <lineage>
        <taxon>Eukaryota</taxon>
        <taxon>Viridiplantae</taxon>
        <taxon>Streptophyta</taxon>
        <taxon>Embryophyta</taxon>
        <taxon>Tracheophyta</taxon>
        <taxon>Spermatophyta</taxon>
        <taxon>Magnoliopsida</taxon>
        <taxon>eudicotyledons</taxon>
        <taxon>Gunneridae</taxon>
        <taxon>Pentapetalae</taxon>
        <taxon>rosids</taxon>
        <taxon>fabids</taxon>
        <taxon>Rosales</taxon>
        <taxon>Cannabaceae</taxon>
        <taxon>Parasponia</taxon>
    </lineage>
</organism>
<name>A0A2P5DPG8_PARAD</name>
<keyword evidence="2" id="KW-1185">Reference proteome</keyword>
<evidence type="ECO:0000313" key="2">
    <source>
        <dbReference type="Proteomes" id="UP000237105"/>
    </source>
</evidence>
<dbReference type="Gene3D" id="3.80.10.10">
    <property type="entry name" value="Ribonuclease Inhibitor"/>
    <property type="match status" value="1"/>
</dbReference>
<evidence type="ECO:0000313" key="1">
    <source>
        <dbReference type="EMBL" id="PON75183.1"/>
    </source>
</evidence>
<dbReference type="AlphaFoldDB" id="A0A2P5DPG8"/>
<dbReference type="EMBL" id="JXTB01000025">
    <property type="protein sequence ID" value="PON75183.1"/>
    <property type="molecule type" value="Genomic_DNA"/>
</dbReference>